<evidence type="ECO:0000313" key="3">
    <source>
        <dbReference type="Proteomes" id="UP000663760"/>
    </source>
</evidence>
<dbReference type="OrthoDB" id="10009287at2759"/>
<sequence length="161" mass="18048">MALIGSAISGEVGLRLLLSPVGSNIVIRTACCTVGIALPVYSTFKAIEKKDYDDQEKWLLYWAAFGSFTLVESLSDKVISWIPFYYHLKFAFLVWLQLPSNNGAKHLYAEHLRPFLLRHQASLDRLLSFASREIAKLISRHQEEIMFLRGLIGKCASAGAS</sequence>
<dbReference type="AlphaFoldDB" id="A0A7I8LK15"/>
<dbReference type="GO" id="GO:0016020">
    <property type="term" value="C:membrane"/>
    <property type="evidence" value="ECO:0007669"/>
    <property type="project" value="UniProtKB-SubCell"/>
</dbReference>
<comment type="subcellular location">
    <subcellularLocation>
        <location evidence="1">Membrane</location>
        <topology evidence="1">Multi-pass membrane protein</topology>
    </subcellularLocation>
</comment>
<dbReference type="Pfam" id="PF03134">
    <property type="entry name" value="TB2_DP1_HVA22"/>
    <property type="match status" value="1"/>
</dbReference>
<keyword evidence="3" id="KW-1185">Reference proteome</keyword>
<organism evidence="2 3">
    <name type="scientific">Spirodela intermedia</name>
    <name type="common">Intermediate duckweed</name>
    <dbReference type="NCBI Taxonomy" id="51605"/>
    <lineage>
        <taxon>Eukaryota</taxon>
        <taxon>Viridiplantae</taxon>
        <taxon>Streptophyta</taxon>
        <taxon>Embryophyta</taxon>
        <taxon>Tracheophyta</taxon>
        <taxon>Spermatophyta</taxon>
        <taxon>Magnoliopsida</taxon>
        <taxon>Liliopsida</taxon>
        <taxon>Araceae</taxon>
        <taxon>Lemnoideae</taxon>
        <taxon>Spirodela</taxon>
    </lineage>
</organism>
<proteinExistence type="inferred from homology"/>
<reference evidence="2" key="1">
    <citation type="submission" date="2020-02" db="EMBL/GenBank/DDBJ databases">
        <authorList>
            <person name="Scholz U."/>
            <person name="Mascher M."/>
            <person name="Fiebig A."/>
        </authorList>
    </citation>
    <scope>NUCLEOTIDE SEQUENCE</scope>
</reference>
<accession>A0A7I8LK15</accession>
<dbReference type="InterPro" id="IPR004345">
    <property type="entry name" value="TB2_DP1_HVA22"/>
</dbReference>
<dbReference type="EMBL" id="LR746280">
    <property type="protein sequence ID" value="CAA7410130.1"/>
    <property type="molecule type" value="Genomic_DNA"/>
</dbReference>
<dbReference type="PANTHER" id="PTHR12300:SF176">
    <property type="entry name" value="HVA22-LIKE PROTEIN"/>
    <property type="match status" value="1"/>
</dbReference>
<comment type="similarity">
    <text evidence="1">Belongs to the DP1 family.</text>
</comment>
<dbReference type="Proteomes" id="UP000663760">
    <property type="component" value="Chromosome 17"/>
</dbReference>
<dbReference type="PANTHER" id="PTHR12300">
    <property type="entry name" value="HVA22-LIKE PROTEINS"/>
    <property type="match status" value="1"/>
</dbReference>
<protein>
    <recommendedName>
        <fullName evidence="1">HVA22-like protein</fullName>
    </recommendedName>
</protein>
<gene>
    <name evidence="2" type="ORF">SI8410_17020808</name>
</gene>
<evidence type="ECO:0000256" key="1">
    <source>
        <dbReference type="RuleBase" id="RU362006"/>
    </source>
</evidence>
<evidence type="ECO:0000313" key="2">
    <source>
        <dbReference type="EMBL" id="CAA7410130.1"/>
    </source>
</evidence>
<name>A0A7I8LK15_SPIIN</name>